<proteinExistence type="predicted"/>
<organism evidence="3 4">
    <name type="scientific">Actinomycetospora flava</name>
    <dbReference type="NCBI Taxonomy" id="3129232"/>
    <lineage>
        <taxon>Bacteria</taxon>
        <taxon>Bacillati</taxon>
        <taxon>Actinomycetota</taxon>
        <taxon>Actinomycetes</taxon>
        <taxon>Pseudonocardiales</taxon>
        <taxon>Pseudonocardiaceae</taxon>
        <taxon>Actinomycetospora</taxon>
    </lineage>
</organism>
<dbReference type="SUPFAM" id="SSF52540">
    <property type="entry name" value="P-loop containing nucleoside triphosphate hydrolases"/>
    <property type="match status" value="1"/>
</dbReference>
<accession>A0ABU8LZK1</accession>
<dbReference type="EMBL" id="JBBEGM010000001">
    <property type="protein sequence ID" value="MEJ2860560.1"/>
    <property type="molecule type" value="Genomic_DNA"/>
</dbReference>
<dbReference type="PROSITE" id="PS50901">
    <property type="entry name" value="FTSK"/>
    <property type="match status" value="1"/>
</dbReference>
<evidence type="ECO:0000313" key="4">
    <source>
        <dbReference type="Proteomes" id="UP001369736"/>
    </source>
</evidence>
<reference evidence="3 4" key="1">
    <citation type="submission" date="2024-03" db="EMBL/GenBank/DDBJ databases">
        <title>Actinomycetospora sp. OC33-EN07, a novel actinomycete isolated from wild orchid (Aerides multiflora).</title>
        <authorList>
            <person name="Suriyachadkun C."/>
        </authorList>
    </citation>
    <scope>NUCLEOTIDE SEQUENCE [LARGE SCALE GENOMIC DNA]</scope>
    <source>
        <strain evidence="3 4">OC33-EN07</strain>
    </source>
</reference>
<dbReference type="InterPro" id="IPR027417">
    <property type="entry name" value="P-loop_NTPase"/>
</dbReference>
<dbReference type="InterPro" id="IPR002543">
    <property type="entry name" value="FtsK_dom"/>
</dbReference>
<dbReference type="Gene3D" id="3.40.50.300">
    <property type="entry name" value="P-loop containing nucleotide triphosphate hydrolases"/>
    <property type="match status" value="1"/>
</dbReference>
<dbReference type="RefSeq" id="WP_337700213.1">
    <property type="nucleotide sequence ID" value="NZ_JBBEGM010000001.1"/>
</dbReference>
<evidence type="ECO:0000313" key="3">
    <source>
        <dbReference type="EMBL" id="MEJ2860560.1"/>
    </source>
</evidence>
<comment type="caution">
    <text evidence="3">The sequence shown here is derived from an EMBL/GenBank/DDBJ whole genome shotgun (WGS) entry which is preliminary data.</text>
</comment>
<feature type="domain" description="FtsK" evidence="2">
    <location>
        <begin position="146"/>
        <end position="333"/>
    </location>
</feature>
<protein>
    <recommendedName>
        <fullName evidence="2">FtsK domain-containing protein</fullName>
    </recommendedName>
</protein>
<gene>
    <name evidence="3" type="ORF">WCD58_05305</name>
</gene>
<keyword evidence="4" id="KW-1185">Reference proteome</keyword>
<keyword evidence="1" id="KW-0547">Nucleotide-binding</keyword>
<sequence>MALFAPHRRRLRGARSGAYRREVDLIADRHRWTATWRHAAEGAGITRTVRVAAGQTVIVPPLVSVSAGAPLVLIVRLLPGQLPADVRAVADRLAPALGATCLRIAALSDGVHVRLELLDADPLDTPFVLPPPHELPDGFLGIDEGGADLGIPWPRRTHAVVQGSTGSGKSWWLYGALSAHAGDPLVTVAGIDPSGLLWRPWTGLDGAELRVSGLAGDLTEHVAALEALCSRMDERLAVLPDDRDQLDPTTDLPLVVVVLEELPGFYAAADLVDRKLGQRVRGLVGRLLAEGRKVAYRVVIVCQRADAAIVGGAVRAQAQLRLSFRVEPDGFRMLHPVDVVDPDEHEWAPSGVAVLSAPGLGTLRLRAGALPYDQYVARVRRAAA</sequence>
<keyword evidence="1" id="KW-0067">ATP-binding</keyword>
<evidence type="ECO:0000259" key="2">
    <source>
        <dbReference type="PROSITE" id="PS50901"/>
    </source>
</evidence>
<feature type="binding site" evidence="1">
    <location>
        <begin position="163"/>
        <end position="170"/>
    </location>
    <ligand>
        <name>ATP</name>
        <dbReference type="ChEBI" id="CHEBI:30616"/>
    </ligand>
</feature>
<evidence type="ECO:0000256" key="1">
    <source>
        <dbReference type="PROSITE-ProRule" id="PRU00289"/>
    </source>
</evidence>
<name>A0ABU8LZK1_9PSEU</name>
<dbReference type="Proteomes" id="UP001369736">
    <property type="component" value="Unassembled WGS sequence"/>
</dbReference>